<dbReference type="Pfam" id="PF24681">
    <property type="entry name" value="Kelch_KLHDC2_KLHL20_DRC7"/>
    <property type="match status" value="1"/>
</dbReference>
<evidence type="ECO:0000256" key="4">
    <source>
        <dbReference type="ARBA" id="ARBA00023004"/>
    </source>
</evidence>
<dbReference type="Pfam" id="PF01344">
    <property type="entry name" value="Kelch_1"/>
    <property type="match status" value="1"/>
</dbReference>
<accession>A0ABP1FIX2</accession>
<proteinExistence type="predicted"/>
<dbReference type="Gene3D" id="2.120.10.80">
    <property type="entry name" value="Kelch-type beta propeller"/>
    <property type="match status" value="2"/>
</dbReference>
<name>A0ABP1FIX2_9CHLO</name>
<dbReference type="Proteomes" id="UP001497392">
    <property type="component" value="Unassembled WGS sequence"/>
</dbReference>
<keyword evidence="3" id="KW-0677">Repeat</keyword>
<dbReference type="PANTHER" id="PTHR47435">
    <property type="entry name" value="KELCH REPEAT PROTEIN (AFU_ORTHOLOGUE AFUA_5G12780)"/>
    <property type="match status" value="1"/>
</dbReference>
<keyword evidence="4" id="KW-0408">Iron</keyword>
<dbReference type="InterPro" id="IPR006652">
    <property type="entry name" value="Kelch_1"/>
</dbReference>
<evidence type="ECO:0000256" key="3">
    <source>
        <dbReference type="ARBA" id="ARBA00022737"/>
    </source>
</evidence>
<organism evidence="5 6">
    <name type="scientific">Coccomyxa viridis</name>
    <dbReference type="NCBI Taxonomy" id="1274662"/>
    <lineage>
        <taxon>Eukaryota</taxon>
        <taxon>Viridiplantae</taxon>
        <taxon>Chlorophyta</taxon>
        <taxon>core chlorophytes</taxon>
        <taxon>Trebouxiophyceae</taxon>
        <taxon>Trebouxiophyceae incertae sedis</taxon>
        <taxon>Coccomyxaceae</taxon>
        <taxon>Coccomyxa</taxon>
    </lineage>
</organism>
<keyword evidence="2" id="KW-0880">Kelch repeat</keyword>
<dbReference type="InterPro" id="IPR015915">
    <property type="entry name" value="Kelch-typ_b-propeller"/>
</dbReference>
<gene>
    <name evidence="5" type="primary">g61</name>
    <name evidence="5" type="ORF">VP750_LOCUS48</name>
</gene>
<evidence type="ECO:0000256" key="2">
    <source>
        <dbReference type="ARBA" id="ARBA00022441"/>
    </source>
</evidence>
<evidence type="ECO:0000313" key="6">
    <source>
        <dbReference type="Proteomes" id="UP001497392"/>
    </source>
</evidence>
<keyword evidence="6" id="KW-1185">Reference proteome</keyword>
<dbReference type="SUPFAM" id="SSF117281">
    <property type="entry name" value="Kelch motif"/>
    <property type="match status" value="1"/>
</dbReference>
<sequence length="289" mass="30593">MKWTRLDQSGQVPLARSSHSITAVGSKCYVFGGEHEPRTPIDSALSEYDFETGQWAYRGCTGEIPSPRVGHTAALVGQSLYIFGGRSGIEMGRLSDLHSFDCESGTWEPLRSSEAIKGRGGAGLVASASGDALFVIGGFAGYELNDVHRFELAAGTWDCPDCCSGLAKERWSKLPARSVFGVAPHAASCSACTHGGHLVLFGGEVNPSDQGHAGAGQFCNDMYCYDPNKADASGSGGWHKLQLDSGSVPPTPRGWFAACATAQGLLVHGGNSPSNERLSDMYLLDLHLH</sequence>
<reference evidence="5 6" key="1">
    <citation type="submission" date="2024-06" db="EMBL/GenBank/DDBJ databases">
        <authorList>
            <person name="Kraege A."/>
            <person name="Thomma B."/>
        </authorList>
    </citation>
    <scope>NUCLEOTIDE SEQUENCE [LARGE SCALE GENOMIC DNA]</scope>
</reference>
<dbReference type="EMBL" id="CAXHTA020000001">
    <property type="protein sequence ID" value="CAL5218389.1"/>
    <property type="molecule type" value="Genomic_DNA"/>
</dbReference>
<evidence type="ECO:0000256" key="1">
    <source>
        <dbReference type="ARBA" id="ARBA00001954"/>
    </source>
</evidence>
<dbReference type="PANTHER" id="PTHR47435:SF4">
    <property type="entry name" value="KELCH REPEAT PROTEIN (AFU_ORTHOLOGUE AFUA_5G12780)"/>
    <property type="match status" value="1"/>
</dbReference>
<comment type="cofactor">
    <cofactor evidence="1">
        <name>Fe(2+)</name>
        <dbReference type="ChEBI" id="CHEBI:29033"/>
    </cofactor>
</comment>
<evidence type="ECO:0000313" key="5">
    <source>
        <dbReference type="EMBL" id="CAL5218389.1"/>
    </source>
</evidence>
<protein>
    <submittedName>
        <fullName evidence="5">G61 protein</fullName>
    </submittedName>
</protein>
<comment type="caution">
    <text evidence="5">The sequence shown here is derived from an EMBL/GenBank/DDBJ whole genome shotgun (WGS) entry which is preliminary data.</text>
</comment>